<proteinExistence type="inferred from homology"/>
<accession>A0A644TSG2</accession>
<dbReference type="SFLD" id="SFLDG01065">
    <property type="entry name" value="anaerobic_coproporphyrinogen-I"/>
    <property type="match status" value="1"/>
</dbReference>
<dbReference type="InterPro" id="IPR006638">
    <property type="entry name" value="Elp3/MiaA/NifB-like_rSAM"/>
</dbReference>
<dbReference type="NCBIfam" id="TIGR00539">
    <property type="entry name" value="hemN_rel"/>
    <property type="match status" value="1"/>
</dbReference>
<dbReference type="SFLD" id="SFLDF00288">
    <property type="entry name" value="HemN-like__clustered_with_nucl"/>
    <property type="match status" value="1"/>
</dbReference>
<dbReference type="GO" id="GO:0006779">
    <property type="term" value="P:porphyrin-containing compound biosynthetic process"/>
    <property type="evidence" value="ECO:0007669"/>
    <property type="project" value="InterPro"/>
</dbReference>
<dbReference type="EC" id="1.3.99.-" evidence="3"/>
<organism evidence="3">
    <name type="scientific">bioreactor metagenome</name>
    <dbReference type="NCBI Taxonomy" id="1076179"/>
    <lineage>
        <taxon>unclassified sequences</taxon>
        <taxon>metagenomes</taxon>
        <taxon>ecological metagenomes</taxon>
    </lineage>
</organism>
<dbReference type="SUPFAM" id="SSF102114">
    <property type="entry name" value="Radical SAM enzymes"/>
    <property type="match status" value="1"/>
</dbReference>
<dbReference type="InterPro" id="IPR004559">
    <property type="entry name" value="HemW-like"/>
</dbReference>
<dbReference type="InterPro" id="IPR007197">
    <property type="entry name" value="rSAM"/>
</dbReference>
<dbReference type="Pfam" id="PF04055">
    <property type="entry name" value="Radical_SAM"/>
    <property type="match status" value="1"/>
</dbReference>
<evidence type="ECO:0000256" key="1">
    <source>
        <dbReference type="ARBA" id="ARBA00006100"/>
    </source>
</evidence>
<name>A0A644TSG2_9ZZZZ</name>
<sequence>MSGLYIHIPFCLQKCLYCDFYSSATRKSKKAYLEALVREWEERKNDVDWGVKSSIKTIYIGGGTPSSLDRDEVKYLFDSILKDLTLFHPNLEEMEITFEANPENLTYEYLNFLKTQTPINRLSIGVQSFCDNDLRAIGRKHSALQAADCVQLAQKVGFKNISIDLIFALKDMTKERWQANLRKAIELKVQHISAYCLTVEKGTMLNTLVEKKKIVLPNEMEQEEQFLIAKDYLTKNKYQHYETSNYCLKGYRSQHNSLYWQNKPYLALGASAHSFNLKKRRWNINNLQEYIEGVNQNKTIYQEEILTPKDIYNEYILSATRVKEGISISYIRENFSQETLNHFLLQIPDLLKNNLIQRQNDHYLLTTKGILLSNQIAVSLFL</sequence>
<dbReference type="InterPro" id="IPR010723">
    <property type="entry name" value="HemN_C"/>
</dbReference>
<dbReference type="PANTHER" id="PTHR13932:SF5">
    <property type="entry name" value="RADICAL S-ADENOSYL METHIONINE DOMAIN-CONTAINING PROTEIN 1, MITOCHONDRIAL"/>
    <property type="match status" value="1"/>
</dbReference>
<dbReference type="SFLD" id="SFLDS00029">
    <property type="entry name" value="Radical_SAM"/>
    <property type="match status" value="1"/>
</dbReference>
<dbReference type="GO" id="GO:0004109">
    <property type="term" value="F:coproporphyrinogen oxidase activity"/>
    <property type="evidence" value="ECO:0007669"/>
    <property type="project" value="InterPro"/>
</dbReference>
<feature type="domain" description="Radical SAM core" evidence="2">
    <location>
        <begin position="1"/>
        <end position="231"/>
    </location>
</feature>
<comment type="similarity">
    <text evidence="1">Belongs to the anaerobic coproporphyrinogen-III oxidase family. HemW subfamily.</text>
</comment>
<keyword evidence="3" id="KW-0560">Oxidoreductase</keyword>
<protein>
    <submittedName>
        <fullName evidence="3">Oxygen-independent coproporphyrinogen-III oxidase-like protein</fullName>
        <ecNumber evidence="3">1.3.99.-</ecNumber>
    </submittedName>
</protein>
<dbReference type="GO" id="GO:0005737">
    <property type="term" value="C:cytoplasm"/>
    <property type="evidence" value="ECO:0007669"/>
    <property type="project" value="InterPro"/>
</dbReference>
<dbReference type="Gene3D" id="3.80.30.20">
    <property type="entry name" value="tm_1862 like domain"/>
    <property type="match status" value="1"/>
</dbReference>
<dbReference type="PROSITE" id="PS51918">
    <property type="entry name" value="RADICAL_SAM"/>
    <property type="match status" value="1"/>
</dbReference>
<dbReference type="GO" id="GO:0051539">
    <property type="term" value="F:4 iron, 4 sulfur cluster binding"/>
    <property type="evidence" value="ECO:0007669"/>
    <property type="project" value="InterPro"/>
</dbReference>
<dbReference type="InterPro" id="IPR034505">
    <property type="entry name" value="Coproporphyrinogen-III_oxidase"/>
</dbReference>
<dbReference type="PANTHER" id="PTHR13932">
    <property type="entry name" value="COPROPORPHYRINIGEN III OXIDASE"/>
    <property type="match status" value="1"/>
</dbReference>
<dbReference type="InterPro" id="IPR058240">
    <property type="entry name" value="rSAM_sf"/>
</dbReference>
<evidence type="ECO:0000259" key="2">
    <source>
        <dbReference type="PROSITE" id="PS51918"/>
    </source>
</evidence>
<dbReference type="SFLD" id="SFLDF00562">
    <property type="entry name" value="HemN-like__clustered_with_heat"/>
    <property type="match status" value="1"/>
</dbReference>
<dbReference type="AlphaFoldDB" id="A0A644TSG2"/>
<comment type="caution">
    <text evidence="3">The sequence shown here is derived from an EMBL/GenBank/DDBJ whole genome shotgun (WGS) entry which is preliminary data.</text>
</comment>
<evidence type="ECO:0000313" key="3">
    <source>
        <dbReference type="EMBL" id="MPL69928.1"/>
    </source>
</evidence>
<dbReference type="InterPro" id="IPR023404">
    <property type="entry name" value="rSAM_horseshoe"/>
</dbReference>
<reference evidence="3" key="1">
    <citation type="submission" date="2019-08" db="EMBL/GenBank/DDBJ databases">
        <authorList>
            <person name="Kucharzyk K."/>
            <person name="Murdoch R.W."/>
            <person name="Higgins S."/>
            <person name="Loffler F."/>
        </authorList>
    </citation>
    <scope>NUCLEOTIDE SEQUENCE</scope>
</reference>
<gene>
    <name evidence="3" type="primary">hemN_9</name>
    <name evidence="3" type="ORF">SDC9_15679</name>
</gene>
<dbReference type="SMART" id="SM00729">
    <property type="entry name" value="Elp3"/>
    <property type="match status" value="1"/>
</dbReference>
<dbReference type="Pfam" id="PF06969">
    <property type="entry name" value="HemN_C"/>
    <property type="match status" value="1"/>
</dbReference>
<dbReference type="EMBL" id="VSSQ01000050">
    <property type="protein sequence ID" value="MPL69928.1"/>
    <property type="molecule type" value="Genomic_DNA"/>
</dbReference>